<feature type="region of interest" description="Disordered" evidence="1">
    <location>
        <begin position="1"/>
        <end position="39"/>
    </location>
</feature>
<sequence>MAYSNRNNARSSLSAWINPRRSSVAKATSPSSAPPTAPP</sequence>
<evidence type="ECO:0000313" key="3">
    <source>
        <dbReference type="Proteomes" id="UP000004840"/>
    </source>
</evidence>
<comment type="caution">
    <text evidence="2">The sequence shown here is derived from an EMBL/GenBank/DDBJ whole genome shotgun (WGS) entry which is preliminary data.</text>
</comment>
<accession>G7HVN9</accession>
<evidence type="ECO:0000313" key="2">
    <source>
        <dbReference type="EMBL" id="CCE54254.1"/>
    </source>
</evidence>
<gene>
    <name evidence="2" type="ORF">CCAS_03220</name>
</gene>
<protein>
    <submittedName>
        <fullName evidence="2">Uncharacterized protein</fullName>
    </submittedName>
</protein>
<name>G7HVN9_9CORY</name>
<dbReference type="Proteomes" id="UP000004840">
    <property type="component" value="Unassembled WGS sequence"/>
</dbReference>
<organism evidence="2 3">
    <name type="scientific">Corynebacterium casei UCMA 3821</name>
    <dbReference type="NCBI Taxonomy" id="1110505"/>
    <lineage>
        <taxon>Bacteria</taxon>
        <taxon>Bacillati</taxon>
        <taxon>Actinomycetota</taxon>
        <taxon>Actinomycetes</taxon>
        <taxon>Mycobacteriales</taxon>
        <taxon>Corynebacteriaceae</taxon>
        <taxon>Corynebacterium</taxon>
    </lineage>
</organism>
<reference evidence="2 3" key="1">
    <citation type="journal article" date="2012" name="J. Bacteriol.">
        <title>Genome Sequence of Corynebacterium casei UCMA 3821, Isolated from a Smear-Ripened Cheese.</title>
        <authorList>
            <person name="Monnet C."/>
            <person name="Loux V."/>
            <person name="Bento P."/>
            <person name="Gibrat J.F."/>
            <person name="Straub C."/>
            <person name="Bonnarme P."/>
            <person name="Landaud S."/>
            <person name="Irlinger F."/>
        </authorList>
    </citation>
    <scope>NUCLEOTIDE SEQUENCE [LARGE SCALE GENOMIC DNA]</scope>
    <source>
        <strain evidence="2 3">UCMA 3821</strain>
    </source>
</reference>
<dbReference type="AlphaFoldDB" id="G7HVN9"/>
<feature type="compositionally biased region" description="Low complexity" evidence="1">
    <location>
        <begin position="1"/>
        <end position="15"/>
    </location>
</feature>
<proteinExistence type="predicted"/>
<feature type="compositionally biased region" description="Low complexity" evidence="1">
    <location>
        <begin position="22"/>
        <end position="31"/>
    </location>
</feature>
<evidence type="ECO:0000256" key="1">
    <source>
        <dbReference type="SAM" id="MobiDB-lite"/>
    </source>
</evidence>
<dbReference type="EMBL" id="CAFW01000015">
    <property type="protein sequence ID" value="CCE54254.1"/>
    <property type="molecule type" value="Genomic_DNA"/>
</dbReference>